<keyword evidence="2" id="KW-0677">Repeat</keyword>
<dbReference type="InterPro" id="IPR020472">
    <property type="entry name" value="WD40_PAC1"/>
</dbReference>
<keyword evidence="5" id="KW-1185">Reference proteome</keyword>
<evidence type="ECO:0000313" key="4">
    <source>
        <dbReference type="EMBL" id="ETO04900.1"/>
    </source>
</evidence>
<dbReference type="SUPFAM" id="SSF50978">
    <property type="entry name" value="WD40 repeat-like"/>
    <property type="match status" value="1"/>
</dbReference>
<dbReference type="PROSITE" id="PS50294">
    <property type="entry name" value="WD_REPEATS_REGION"/>
    <property type="match status" value="1"/>
</dbReference>
<sequence>NRQNVICSSSHDSTIRFWDFKDNQQLQIFKHNDHVGGIEFSQFTGGRYLCFGSYNNTINLSNVEIPKSLHVSMDMKTINNKNDNKINNIGIIDGNGYTICSGSIDRTIRIWDIETTKQLNIYQVHKDFINNVKYGSNELVNTILSGLSDNSVRLWDIRSYQQIQSFNGHTYWVTVVEYSPFVKNNIFNSDVIQKIVEYIAFKFIKLKKKDKKILYMI</sequence>
<comment type="caution">
    <text evidence="4">The sequence shown here is derived from an EMBL/GenBank/DDBJ whole genome shotgun (WGS) entry which is preliminary data.</text>
</comment>
<dbReference type="Pfam" id="PF00400">
    <property type="entry name" value="WD40"/>
    <property type="match status" value="3"/>
</dbReference>
<evidence type="ECO:0000256" key="3">
    <source>
        <dbReference type="PROSITE-ProRule" id="PRU00221"/>
    </source>
</evidence>
<feature type="repeat" description="WD" evidence="3">
    <location>
        <begin position="95"/>
        <end position="121"/>
    </location>
</feature>
<dbReference type="EMBL" id="ASPP01028788">
    <property type="protein sequence ID" value="ETO04900.1"/>
    <property type="molecule type" value="Genomic_DNA"/>
</dbReference>
<dbReference type="AlphaFoldDB" id="X6LW37"/>
<dbReference type="PROSITE" id="PS00678">
    <property type="entry name" value="WD_REPEATS_1"/>
    <property type="match status" value="3"/>
</dbReference>
<accession>X6LW37</accession>
<evidence type="ECO:0000313" key="5">
    <source>
        <dbReference type="Proteomes" id="UP000023152"/>
    </source>
</evidence>
<dbReference type="PANTHER" id="PTHR22847:SF637">
    <property type="entry name" value="WD REPEAT DOMAIN 5B"/>
    <property type="match status" value="1"/>
</dbReference>
<gene>
    <name evidence="4" type="ORF">RFI_32496</name>
</gene>
<feature type="repeat" description="WD" evidence="3">
    <location>
        <begin position="1"/>
        <end position="28"/>
    </location>
</feature>
<proteinExistence type="predicted"/>
<feature type="non-terminal residue" evidence="4">
    <location>
        <position position="1"/>
    </location>
</feature>
<organism evidence="4 5">
    <name type="scientific">Reticulomyxa filosa</name>
    <dbReference type="NCBI Taxonomy" id="46433"/>
    <lineage>
        <taxon>Eukaryota</taxon>
        <taxon>Sar</taxon>
        <taxon>Rhizaria</taxon>
        <taxon>Retaria</taxon>
        <taxon>Foraminifera</taxon>
        <taxon>Monothalamids</taxon>
        <taxon>Reticulomyxidae</taxon>
        <taxon>Reticulomyxa</taxon>
    </lineage>
</organism>
<dbReference type="Proteomes" id="UP000023152">
    <property type="component" value="Unassembled WGS sequence"/>
</dbReference>
<name>X6LW37_RETFI</name>
<protein>
    <submittedName>
        <fullName evidence="4">WD-40 repeat protein</fullName>
    </submittedName>
</protein>
<dbReference type="PANTHER" id="PTHR22847">
    <property type="entry name" value="WD40 REPEAT PROTEIN"/>
    <property type="match status" value="1"/>
</dbReference>
<dbReference type="GO" id="GO:1990234">
    <property type="term" value="C:transferase complex"/>
    <property type="evidence" value="ECO:0007669"/>
    <property type="project" value="UniProtKB-ARBA"/>
</dbReference>
<dbReference type="InterPro" id="IPR036322">
    <property type="entry name" value="WD40_repeat_dom_sf"/>
</dbReference>
<dbReference type="InterPro" id="IPR001680">
    <property type="entry name" value="WD40_rpt"/>
</dbReference>
<dbReference type="Gene3D" id="2.130.10.10">
    <property type="entry name" value="YVTN repeat-like/Quinoprotein amine dehydrogenase"/>
    <property type="match status" value="1"/>
</dbReference>
<dbReference type="SMART" id="SM00320">
    <property type="entry name" value="WD40"/>
    <property type="match status" value="3"/>
</dbReference>
<dbReference type="PROSITE" id="PS50082">
    <property type="entry name" value="WD_REPEATS_2"/>
    <property type="match status" value="3"/>
</dbReference>
<reference evidence="4 5" key="1">
    <citation type="journal article" date="2013" name="Curr. Biol.">
        <title>The Genome of the Foraminiferan Reticulomyxa filosa.</title>
        <authorList>
            <person name="Glockner G."/>
            <person name="Hulsmann N."/>
            <person name="Schleicher M."/>
            <person name="Noegel A.A."/>
            <person name="Eichinger L."/>
            <person name="Gallinger C."/>
            <person name="Pawlowski J."/>
            <person name="Sierra R."/>
            <person name="Euteneuer U."/>
            <person name="Pillet L."/>
            <person name="Moustafa A."/>
            <person name="Platzer M."/>
            <person name="Groth M."/>
            <person name="Szafranski K."/>
            <person name="Schliwa M."/>
        </authorList>
    </citation>
    <scope>NUCLEOTIDE SEQUENCE [LARGE SCALE GENOMIC DNA]</scope>
</reference>
<dbReference type="PRINTS" id="PR00320">
    <property type="entry name" value="GPROTEINBRPT"/>
</dbReference>
<dbReference type="InterPro" id="IPR015943">
    <property type="entry name" value="WD40/YVTN_repeat-like_dom_sf"/>
</dbReference>
<evidence type="ECO:0000256" key="2">
    <source>
        <dbReference type="ARBA" id="ARBA00022737"/>
    </source>
</evidence>
<keyword evidence="1 3" id="KW-0853">WD repeat</keyword>
<dbReference type="InterPro" id="IPR019775">
    <property type="entry name" value="WD40_repeat_CS"/>
</dbReference>
<evidence type="ECO:0000256" key="1">
    <source>
        <dbReference type="ARBA" id="ARBA00022574"/>
    </source>
</evidence>
<feature type="repeat" description="WD" evidence="3">
    <location>
        <begin position="122"/>
        <end position="165"/>
    </location>
</feature>